<accession>A0A4Y2GPP9</accession>
<evidence type="ECO:0000313" key="2">
    <source>
        <dbReference type="Proteomes" id="UP000499080"/>
    </source>
</evidence>
<sequence length="438" mass="49455">MLASGAFVSSERKSRIMQAQQAGGNWKFAAGLPRWTPIPVMFAETGEIRLRDRCLALSTSFLLRHFALGNKFSPIKKSNLCTLDGLRPLFKERFSGGTNWLKFLKDVNVSIENFIPFVYPVELQKENKIRIRTNDLPFQQSQIPSPTICKLFDEYVNKEWNSSILIAKDASKGEGVSLAALNITYNRTLTLKLHPKNSVFTAEGCAILIAIKRFMQEEDKSYILCSDSLSVLKSLESLHRKSPTISLQIGSAIIRAIPRSKAIKLVCVPAHVGITINEQADEEARAARTSDVNIYPCISTGDLRKVIFRVQAEQGRIQWESTKYFRSFTHLPKTTKTQLLPRRREILLTRLRTRSLPTKAILFKVGLESSPLCRQCGIVDSNDHLLLTCFVFDQLRNNLRASLGIGSLHYNWICTAVSTFNRRACSAVLHFLQSTNLF</sequence>
<reference evidence="1 2" key="1">
    <citation type="journal article" date="2019" name="Sci. Rep.">
        <title>Orb-weaving spider Araneus ventricosus genome elucidates the spidroin gene catalogue.</title>
        <authorList>
            <person name="Kono N."/>
            <person name="Nakamura H."/>
            <person name="Ohtoshi R."/>
            <person name="Moran D.A.P."/>
            <person name="Shinohara A."/>
            <person name="Yoshida Y."/>
            <person name="Fujiwara M."/>
            <person name="Mori M."/>
            <person name="Tomita M."/>
            <person name="Arakawa K."/>
        </authorList>
    </citation>
    <scope>NUCLEOTIDE SEQUENCE [LARGE SCALE GENOMIC DNA]</scope>
</reference>
<gene>
    <name evidence="1" type="ORF">AVEN_196599_1</name>
</gene>
<name>A0A4Y2GPP9_ARAVE</name>
<organism evidence="1 2">
    <name type="scientific">Araneus ventricosus</name>
    <name type="common">Orbweaver spider</name>
    <name type="synonym">Epeira ventricosa</name>
    <dbReference type="NCBI Taxonomy" id="182803"/>
    <lineage>
        <taxon>Eukaryota</taxon>
        <taxon>Metazoa</taxon>
        <taxon>Ecdysozoa</taxon>
        <taxon>Arthropoda</taxon>
        <taxon>Chelicerata</taxon>
        <taxon>Arachnida</taxon>
        <taxon>Araneae</taxon>
        <taxon>Araneomorphae</taxon>
        <taxon>Entelegynae</taxon>
        <taxon>Araneoidea</taxon>
        <taxon>Araneidae</taxon>
        <taxon>Araneus</taxon>
    </lineage>
</organism>
<keyword evidence="2" id="KW-1185">Reference proteome</keyword>
<dbReference type="GO" id="GO:0003676">
    <property type="term" value="F:nucleic acid binding"/>
    <property type="evidence" value="ECO:0007669"/>
    <property type="project" value="InterPro"/>
</dbReference>
<dbReference type="EMBL" id="BGPR01001514">
    <property type="protein sequence ID" value="GBM55700.1"/>
    <property type="molecule type" value="Genomic_DNA"/>
</dbReference>
<dbReference type="AlphaFoldDB" id="A0A4Y2GPP9"/>
<evidence type="ECO:0000313" key="1">
    <source>
        <dbReference type="EMBL" id="GBM55700.1"/>
    </source>
</evidence>
<dbReference type="SUPFAM" id="SSF53098">
    <property type="entry name" value="Ribonuclease H-like"/>
    <property type="match status" value="1"/>
</dbReference>
<comment type="caution">
    <text evidence="1">The sequence shown here is derived from an EMBL/GenBank/DDBJ whole genome shotgun (WGS) entry which is preliminary data.</text>
</comment>
<dbReference type="InterPro" id="IPR012337">
    <property type="entry name" value="RNaseH-like_sf"/>
</dbReference>
<dbReference type="Proteomes" id="UP000499080">
    <property type="component" value="Unassembled WGS sequence"/>
</dbReference>
<proteinExistence type="predicted"/>
<dbReference type="OrthoDB" id="6514649at2759"/>
<protein>
    <submittedName>
        <fullName evidence="1">Uncharacterized protein</fullName>
    </submittedName>
</protein>
<dbReference type="InterPro" id="IPR036397">
    <property type="entry name" value="RNaseH_sf"/>
</dbReference>
<dbReference type="Gene3D" id="3.30.420.10">
    <property type="entry name" value="Ribonuclease H-like superfamily/Ribonuclease H"/>
    <property type="match status" value="1"/>
</dbReference>
<dbReference type="CDD" id="cd09276">
    <property type="entry name" value="Rnase_HI_RT_non_LTR"/>
    <property type="match status" value="1"/>
</dbReference>